<accession>F2S176</accession>
<organism evidence="1 2">
    <name type="scientific">Trichophyton tonsurans (strain CBS 112818)</name>
    <name type="common">Scalp ringworm fungus</name>
    <dbReference type="NCBI Taxonomy" id="647933"/>
    <lineage>
        <taxon>Eukaryota</taxon>
        <taxon>Fungi</taxon>
        <taxon>Dikarya</taxon>
        <taxon>Ascomycota</taxon>
        <taxon>Pezizomycotina</taxon>
        <taxon>Eurotiomycetes</taxon>
        <taxon>Eurotiomycetidae</taxon>
        <taxon>Onygenales</taxon>
        <taxon>Arthrodermataceae</taxon>
        <taxon>Trichophyton</taxon>
    </lineage>
</organism>
<protein>
    <submittedName>
        <fullName evidence="1">Uncharacterized protein</fullName>
    </submittedName>
</protein>
<gene>
    <name evidence="1" type="ORF">TESG_08491</name>
</gene>
<reference evidence="2" key="1">
    <citation type="journal article" date="2012" name="MBio">
        <title>Comparative genome analysis of Trichophyton rubrum and related dermatophytes reveals candidate genes involved in infection.</title>
        <authorList>
            <person name="Martinez D.A."/>
            <person name="Oliver B.G."/>
            <person name="Graeser Y."/>
            <person name="Goldberg J.M."/>
            <person name="Li W."/>
            <person name="Martinez-Rossi N.M."/>
            <person name="Monod M."/>
            <person name="Shelest E."/>
            <person name="Barton R.C."/>
            <person name="Birch E."/>
            <person name="Brakhage A.A."/>
            <person name="Chen Z."/>
            <person name="Gurr S.J."/>
            <person name="Heiman D."/>
            <person name="Heitman J."/>
            <person name="Kosti I."/>
            <person name="Rossi A."/>
            <person name="Saif S."/>
            <person name="Samalova M."/>
            <person name="Saunders C.W."/>
            <person name="Shea T."/>
            <person name="Summerbell R.C."/>
            <person name="Xu J."/>
            <person name="Young S."/>
            <person name="Zeng Q."/>
            <person name="Birren B.W."/>
            <person name="Cuomo C.A."/>
            <person name="White T.C."/>
        </authorList>
    </citation>
    <scope>NUCLEOTIDE SEQUENCE [LARGE SCALE GENOMIC DNA]</scope>
    <source>
        <strain evidence="2">CBS 112818</strain>
    </source>
</reference>
<dbReference type="EMBL" id="GG698501">
    <property type="protein sequence ID" value="EGD97325.1"/>
    <property type="molecule type" value="Genomic_DNA"/>
</dbReference>
<keyword evidence="2" id="KW-1185">Reference proteome</keyword>
<name>F2S176_TRIT1</name>
<dbReference type="AlphaFoldDB" id="F2S176"/>
<dbReference type="Proteomes" id="UP000009172">
    <property type="component" value="Unassembled WGS sequence"/>
</dbReference>
<evidence type="ECO:0000313" key="1">
    <source>
        <dbReference type="EMBL" id="EGD97325.1"/>
    </source>
</evidence>
<proteinExistence type="predicted"/>
<evidence type="ECO:0000313" key="2">
    <source>
        <dbReference type="Proteomes" id="UP000009172"/>
    </source>
</evidence>
<dbReference type="HOGENOM" id="CLU_2924386_0_0_1"/>
<sequence length="61" mass="6416">MVSTVGLCDDVGQIDNACLINIKISTAKSFANSGLALLTTGNCAEVDEQSGMLKDNKKRRG</sequence>